<sequence>MAKMKSRSESSVVLFDVFFDDGSRASNRKVPATTIGGLDGDDPALTYLTEQEQKISELSGKPARVIDKVVRSGR</sequence>
<organism evidence="1 2">
    <name type="scientific">Bauldia litoralis</name>
    <dbReference type="NCBI Taxonomy" id="665467"/>
    <lineage>
        <taxon>Bacteria</taxon>
        <taxon>Pseudomonadati</taxon>
        <taxon>Pseudomonadota</taxon>
        <taxon>Alphaproteobacteria</taxon>
        <taxon>Hyphomicrobiales</taxon>
        <taxon>Kaistiaceae</taxon>
        <taxon>Bauldia</taxon>
    </lineage>
</organism>
<evidence type="ECO:0000313" key="2">
    <source>
        <dbReference type="Proteomes" id="UP000199071"/>
    </source>
</evidence>
<dbReference type="STRING" id="665467.SAMN02982931_01299"/>
<name>A0A1G6B7J4_9HYPH</name>
<dbReference type="AlphaFoldDB" id="A0A1G6B7J4"/>
<accession>A0A1G6B7J4</accession>
<gene>
    <name evidence="1" type="ORF">SAMN02982931_01299</name>
</gene>
<evidence type="ECO:0000313" key="1">
    <source>
        <dbReference type="EMBL" id="SDB16373.1"/>
    </source>
</evidence>
<dbReference type="Proteomes" id="UP000199071">
    <property type="component" value="Unassembled WGS sequence"/>
</dbReference>
<protein>
    <submittedName>
        <fullName evidence="1">Uncharacterized protein</fullName>
    </submittedName>
</protein>
<dbReference type="OrthoDB" id="7933542at2"/>
<dbReference type="EMBL" id="FMXQ01000002">
    <property type="protein sequence ID" value="SDB16373.1"/>
    <property type="molecule type" value="Genomic_DNA"/>
</dbReference>
<proteinExistence type="predicted"/>
<reference evidence="1 2" key="1">
    <citation type="submission" date="2016-10" db="EMBL/GenBank/DDBJ databases">
        <authorList>
            <person name="de Groot N.N."/>
        </authorList>
    </citation>
    <scope>NUCLEOTIDE SEQUENCE [LARGE SCALE GENOMIC DNA]</scope>
    <source>
        <strain evidence="1 2">ATCC 35022</strain>
    </source>
</reference>
<keyword evidence="2" id="KW-1185">Reference proteome</keyword>
<dbReference type="RefSeq" id="WP_090875567.1">
    <property type="nucleotide sequence ID" value="NZ_FMXQ01000002.1"/>
</dbReference>